<dbReference type="InterPro" id="IPR036236">
    <property type="entry name" value="Znf_C2H2_sf"/>
</dbReference>
<reference evidence="10" key="1">
    <citation type="submission" date="2022-03" db="EMBL/GenBank/DDBJ databases">
        <authorList>
            <person name="Lindestad O."/>
        </authorList>
    </citation>
    <scope>NUCLEOTIDE SEQUENCE</scope>
</reference>
<feature type="binding site" evidence="6">
    <location>
        <position position="14"/>
    </location>
    <ligand>
        <name>Zn(2+)</name>
        <dbReference type="ChEBI" id="CHEBI:29105"/>
    </ligand>
</feature>
<evidence type="ECO:0000256" key="1">
    <source>
        <dbReference type="ARBA" id="ARBA00022723"/>
    </source>
</evidence>
<sequence length="843" mass="94967">MENRRETLGVVKICRFCLTQNRPLGSLYEKSKSKNIVTLPLKILSSVSIEVLPSDKKPTYICERCKFFMNIFYEYKHIVRQADEAILQYVQNGTPLGTVNWPNTLSRIYRNMAGSETVKTVVEGGATIQVTSHEISDSDEEDGNVYNVKIGDDEDSKTCIKVVTSKDTKPKDNTRDTPIDGESKVTQKKIEDGCWACNLCDCTYPLQQLLTLHIRQKHRKREVTCVQCNVHIRIKHRDRAIGTLGPQENYRCEQCDDVFDTQDDLIYHSAIHATQNLTCPLCQEKFEDVEAVTSHIKSHVNGVEFMCDYCELIFTTQDKLNSHLIAVHDDEIENDIEDESSMEMDEDEEEDNGINIKQEGDEMIIEINKPANYLAANILRKAEEIKHKVPQAGHAVISPRLTLKKNKPISRVESSNSGGASDKSLRLLEKELQDLKRTNSRNTETSKISSNKVLETLKSKRPQFQTSTPKLRSAEERKFLTNKSLPVEKKQLEKRIVTKENKEPKETREVKNNGNSKEEKDSKEKEKDTNEKDIKEKEKEKNTEKDKGKEIPKIIIKNGSPNERNSTDEGLIRRSTRPSKIKDYAKMIRERTQDMSDDDETTEDDEDYCEPDRSTESRRGRRPSQPSKPVTVAKTPPASSLANPPRKRGRPRKDAKEVPPKIKKVDVEEAVEVTKAINDVQSSSTTSSEKEEIVNLLETSSVADIDQIQSMSVTPEPPNTPTTNLLVSPTGQTLKKVPIKALPPGIKVMPLPASRPKAAPELCEMQIGKKVVKVQKIVMTKAEVEAMAKKGLVEMKGGTMVLKQGIKLPTSDASNVKSTITGDGETLKRERAAPTRCELGDES</sequence>
<feature type="region of interest" description="Disordered" evidence="7">
    <location>
        <begin position="434"/>
        <end position="663"/>
    </location>
</feature>
<dbReference type="Gene3D" id="3.30.160.60">
    <property type="entry name" value="Classic Zinc Finger"/>
    <property type="match status" value="2"/>
</dbReference>
<evidence type="ECO:0000256" key="4">
    <source>
        <dbReference type="ARBA" id="ARBA00022833"/>
    </source>
</evidence>
<dbReference type="PROSITE" id="PS00028">
    <property type="entry name" value="ZINC_FINGER_C2H2_1"/>
    <property type="match status" value="4"/>
</dbReference>
<dbReference type="OrthoDB" id="6077919at2759"/>
<evidence type="ECO:0000256" key="7">
    <source>
        <dbReference type="SAM" id="MobiDB-lite"/>
    </source>
</evidence>
<feature type="binding site" evidence="6">
    <location>
        <position position="65"/>
    </location>
    <ligand>
        <name>Zn(2+)</name>
        <dbReference type="ChEBI" id="CHEBI:29105"/>
    </ligand>
</feature>
<dbReference type="SMART" id="SM00868">
    <property type="entry name" value="zf-AD"/>
    <property type="match status" value="1"/>
</dbReference>
<dbReference type="SMART" id="SM00355">
    <property type="entry name" value="ZnF_C2H2"/>
    <property type="match status" value="4"/>
</dbReference>
<dbReference type="Gene3D" id="3.40.1800.20">
    <property type="match status" value="1"/>
</dbReference>
<feature type="compositionally biased region" description="Polar residues" evidence="7">
    <location>
        <begin position="440"/>
        <end position="453"/>
    </location>
</feature>
<accession>A0A8S4S4V4</accession>
<evidence type="ECO:0000313" key="11">
    <source>
        <dbReference type="Proteomes" id="UP000838756"/>
    </source>
</evidence>
<dbReference type="EMBL" id="CAKXAJ010026053">
    <property type="protein sequence ID" value="CAH2253338.1"/>
    <property type="molecule type" value="Genomic_DNA"/>
</dbReference>
<proteinExistence type="predicted"/>
<feature type="region of interest" description="Disordered" evidence="7">
    <location>
        <begin position="815"/>
        <end position="843"/>
    </location>
</feature>
<evidence type="ECO:0000313" key="10">
    <source>
        <dbReference type="EMBL" id="CAH2253338.1"/>
    </source>
</evidence>
<dbReference type="InterPro" id="IPR013087">
    <property type="entry name" value="Znf_C2H2_type"/>
</dbReference>
<dbReference type="InterPro" id="IPR012934">
    <property type="entry name" value="Znf_AD"/>
</dbReference>
<dbReference type="PANTHER" id="PTHR24409">
    <property type="entry name" value="ZINC FINGER PROTEIN 142"/>
    <property type="match status" value="1"/>
</dbReference>
<dbReference type="GO" id="GO:0008270">
    <property type="term" value="F:zinc ion binding"/>
    <property type="evidence" value="ECO:0007669"/>
    <property type="project" value="UniProtKB-UniRule"/>
</dbReference>
<dbReference type="SUPFAM" id="SSF57667">
    <property type="entry name" value="beta-beta-alpha zinc fingers"/>
    <property type="match status" value="2"/>
</dbReference>
<comment type="caution">
    <text evidence="10">The sequence shown here is derived from an EMBL/GenBank/DDBJ whole genome shotgun (WGS) entry which is preliminary data.</text>
</comment>
<keyword evidence="4 6" id="KW-0862">Zinc</keyword>
<organism evidence="10 11">
    <name type="scientific">Pararge aegeria aegeria</name>
    <dbReference type="NCBI Taxonomy" id="348720"/>
    <lineage>
        <taxon>Eukaryota</taxon>
        <taxon>Metazoa</taxon>
        <taxon>Ecdysozoa</taxon>
        <taxon>Arthropoda</taxon>
        <taxon>Hexapoda</taxon>
        <taxon>Insecta</taxon>
        <taxon>Pterygota</taxon>
        <taxon>Neoptera</taxon>
        <taxon>Endopterygota</taxon>
        <taxon>Lepidoptera</taxon>
        <taxon>Glossata</taxon>
        <taxon>Ditrysia</taxon>
        <taxon>Papilionoidea</taxon>
        <taxon>Nymphalidae</taxon>
        <taxon>Satyrinae</taxon>
        <taxon>Satyrini</taxon>
        <taxon>Parargina</taxon>
        <taxon>Pararge</taxon>
    </lineage>
</organism>
<gene>
    <name evidence="10" type="primary">jg970</name>
    <name evidence="10" type="ORF">PAEG_LOCUS22500</name>
</gene>
<keyword evidence="3 5" id="KW-0863">Zinc-finger</keyword>
<feature type="compositionally biased region" description="Basic and acidic residues" evidence="7">
    <location>
        <begin position="652"/>
        <end position="663"/>
    </location>
</feature>
<keyword evidence="11" id="KW-1185">Reference proteome</keyword>
<feature type="compositionally biased region" description="Basic and acidic residues" evidence="7">
    <location>
        <begin position="580"/>
        <end position="594"/>
    </location>
</feature>
<keyword evidence="1 6" id="KW-0479">Metal-binding</keyword>
<evidence type="ECO:0000259" key="9">
    <source>
        <dbReference type="PROSITE" id="PS51915"/>
    </source>
</evidence>
<evidence type="ECO:0000256" key="5">
    <source>
        <dbReference type="PROSITE-ProRule" id="PRU00042"/>
    </source>
</evidence>
<dbReference type="PROSITE" id="PS50157">
    <property type="entry name" value="ZINC_FINGER_C2H2_2"/>
    <property type="match status" value="2"/>
</dbReference>
<feature type="compositionally biased region" description="Basic and acidic residues" evidence="7">
    <location>
        <begin position="486"/>
        <end position="552"/>
    </location>
</feature>
<dbReference type="Proteomes" id="UP000838756">
    <property type="component" value="Unassembled WGS sequence"/>
</dbReference>
<protein>
    <submittedName>
        <fullName evidence="10">Jg970 protein</fullName>
    </submittedName>
</protein>
<feature type="compositionally biased region" description="Acidic residues" evidence="7">
    <location>
        <begin position="595"/>
        <end position="609"/>
    </location>
</feature>
<dbReference type="GO" id="GO:0005634">
    <property type="term" value="C:nucleus"/>
    <property type="evidence" value="ECO:0007669"/>
    <property type="project" value="InterPro"/>
</dbReference>
<feature type="domain" description="ZAD" evidence="9">
    <location>
        <begin position="12"/>
        <end position="89"/>
    </location>
</feature>
<feature type="binding site" evidence="6">
    <location>
        <position position="17"/>
    </location>
    <ligand>
        <name>Zn(2+)</name>
        <dbReference type="ChEBI" id="CHEBI:29105"/>
    </ligand>
</feature>
<dbReference type="AlphaFoldDB" id="A0A8S4S4V4"/>
<dbReference type="Pfam" id="PF13912">
    <property type="entry name" value="zf-C2H2_6"/>
    <property type="match status" value="2"/>
</dbReference>
<dbReference type="Pfam" id="PF07776">
    <property type="entry name" value="zf-AD"/>
    <property type="match status" value="1"/>
</dbReference>
<evidence type="ECO:0000259" key="8">
    <source>
        <dbReference type="PROSITE" id="PS50157"/>
    </source>
</evidence>
<dbReference type="SUPFAM" id="SSF57716">
    <property type="entry name" value="Glucocorticoid receptor-like (DNA-binding domain)"/>
    <property type="match status" value="1"/>
</dbReference>
<evidence type="ECO:0000256" key="2">
    <source>
        <dbReference type="ARBA" id="ARBA00022737"/>
    </source>
</evidence>
<evidence type="ECO:0000256" key="6">
    <source>
        <dbReference type="PROSITE-ProRule" id="PRU01263"/>
    </source>
</evidence>
<feature type="domain" description="C2H2-type" evidence="8">
    <location>
        <begin position="305"/>
        <end position="333"/>
    </location>
</feature>
<keyword evidence="2" id="KW-0677">Repeat</keyword>
<feature type="domain" description="C2H2-type" evidence="8">
    <location>
        <begin position="250"/>
        <end position="277"/>
    </location>
</feature>
<feature type="binding site" evidence="6">
    <location>
        <position position="62"/>
    </location>
    <ligand>
        <name>Zn(2+)</name>
        <dbReference type="ChEBI" id="CHEBI:29105"/>
    </ligand>
</feature>
<dbReference type="PROSITE" id="PS51915">
    <property type="entry name" value="ZAD"/>
    <property type="match status" value="1"/>
</dbReference>
<name>A0A8S4S4V4_9NEOP</name>
<evidence type="ECO:0000256" key="3">
    <source>
        <dbReference type="ARBA" id="ARBA00022771"/>
    </source>
</evidence>